<organism evidence="3 4">
    <name type="scientific">Crucibulum laeve</name>
    <dbReference type="NCBI Taxonomy" id="68775"/>
    <lineage>
        <taxon>Eukaryota</taxon>
        <taxon>Fungi</taxon>
        <taxon>Dikarya</taxon>
        <taxon>Basidiomycota</taxon>
        <taxon>Agaricomycotina</taxon>
        <taxon>Agaricomycetes</taxon>
        <taxon>Agaricomycetidae</taxon>
        <taxon>Agaricales</taxon>
        <taxon>Agaricineae</taxon>
        <taxon>Nidulariaceae</taxon>
        <taxon>Crucibulum</taxon>
    </lineage>
</organism>
<feature type="compositionally biased region" description="Gly residues" evidence="1">
    <location>
        <begin position="222"/>
        <end position="231"/>
    </location>
</feature>
<accession>A0A5C3M574</accession>
<dbReference type="SUPFAM" id="SSF48464">
    <property type="entry name" value="ENTH/VHS domain"/>
    <property type="match status" value="1"/>
</dbReference>
<sequence>MDKIESLSNTLSQITMYDIKSMYNQAKNVVLNVSEMEAKVREATNDDPWGASSTLMQEIAQGTFSFQYFNEIMPCIYARFMEKEARQWRQIYKALQLLEYLIKHGSERVVDDARSHISTLKMLRNFHYIDDKGKDEGINVRNRSRELVELLSDVEKIRGERRKAKANKSKYIGVGNDGFSGGSMSFSSGGSRYGGFGSDSLGGGGGGGSNYSSNDYYNGGGSSSTGGGSGGFSDSRRGVEEYDAGDDEIVSRSPVRATSVRSTTSSARAPTRKATAPTPAPAAPAPVQNLLDFDDDTFGATTPPAPAAIGALGANKALPAVSKPNVGLDDDDFADFQAAPVRASLTGGSPAPASAAPKLNLMDMLNSTSPSRPAGLGQPQQQQAPANFGMGVGMGGMGGMHRPNSSFSQSSQFSSPMVPQSQPQTPNNLFGGAAPMKPSLPTNNSSFSSPSMRPSQPAAQPAKSGATANFDDLWSMSLGSTASKPATGGATGGKSIKDLEKEKAMTGLWGAQKPPGANMNAFGSFGGNAGGASSNGGGDDLLL</sequence>
<evidence type="ECO:0000313" key="4">
    <source>
        <dbReference type="Proteomes" id="UP000308652"/>
    </source>
</evidence>
<dbReference type="CDD" id="cd16992">
    <property type="entry name" value="ENTH_Ent3"/>
    <property type="match status" value="1"/>
</dbReference>
<dbReference type="Proteomes" id="UP000308652">
    <property type="component" value="Unassembled WGS sequence"/>
</dbReference>
<dbReference type="Pfam" id="PF01417">
    <property type="entry name" value="ENTH"/>
    <property type="match status" value="1"/>
</dbReference>
<dbReference type="OrthoDB" id="4033880at2759"/>
<keyword evidence="4" id="KW-1185">Reference proteome</keyword>
<evidence type="ECO:0000259" key="2">
    <source>
        <dbReference type="PROSITE" id="PS50942"/>
    </source>
</evidence>
<dbReference type="AlphaFoldDB" id="A0A5C3M574"/>
<dbReference type="EMBL" id="ML213596">
    <property type="protein sequence ID" value="TFK40472.1"/>
    <property type="molecule type" value="Genomic_DNA"/>
</dbReference>
<feature type="compositionally biased region" description="Low complexity" evidence="1">
    <location>
        <begin position="403"/>
        <end position="426"/>
    </location>
</feature>
<dbReference type="FunFam" id="1.25.40.90:FF:000006">
    <property type="entry name" value="Clathrin interactor 1"/>
    <property type="match status" value="1"/>
</dbReference>
<proteinExistence type="predicted"/>
<feature type="compositionally biased region" description="Low complexity" evidence="1">
    <location>
        <begin position="251"/>
        <end position="277"/>
    </location>
</feature>
<dbReference type="GO" id="GO:0005768">
    <property type="term" value="C:endosome"/>
    <property type="evidence" value="ECO:0007669"/>
    <property type="project" value="TreeGrafter"/>
</dbReference>
<dbReference type="PANTHER" id="PTHR12276:SF45">
    <property type="entry name" value="CLATHRIN INTERACTOR 1"/>
    <property type="match status" value="1"/>
</dbReference>
<dbReference type="GO" id="GO:0030125">
    <property type="term" value="C:clathrin vesicle coat"/>
    <property type="evidence" value="ECO:0007669"/>
    <property type="project" value="TreeGrafter"/>
</dbReference>
<feature type="compositionally biased region" description="Low complexity" evidence="1">
    <location>
        <begin position="439"/>
        <end position="457"/>
    </location>
</feature>
<evidence type="ECO:0000256" key="1">
    <source>
        <dbReference type="SAM" id="MobiDB-lite"/>
    </source>
</evidence>
<dbReference type="PROSITE" id="PS50942">
    <property type="entry name" value="ENTH"/>
    <property type="match status" value="1"/>
</dbReference>
<feature type="region of interest" description="Disordered" evidence="1">
    <location>
        <begin position="222"/>
        <end position="304"/>
    </location>
</feature>
<feature type="region of interest" description="Disordered" evidence="1">
    <location>
        <begin position="480"/>
        <end position="503"/>
    </location>
</feature>
<dbReference type="PANTHER" id="PTHR12276">
    <property type="entry name" value="EPSIN/ENT-RELATED"/>
    <property type="match status" value="1"/>
</dbReference>
<dbReference type="InterPro" id="IPR008942">
    <property type="entry name" value="ENTH_VHS"/>
</dbReference>
<feature type="domain" description="ENTH" evidence="2">
    <location>
        <begin position="28"/>
        <end position="161"/>
    </location>
</feature>
<dbReference type="GO" id="GO:0005829">
    <property type="term" value="C:cytosol"/>
    <property type="evidence" value="ECO:0007669"/>
    <property type="project" value="GOC"/>
</dbReference>
<dbReference type="GO" id="GO:0006895">
    <property type="term" value="P:Golgi to endosome transport"/>
    <property type="evidence" value="ECO:0007669"/>
    <property type="project" value="TreeGrafter"/>
</dbReference>
<protein>
    <recommendedName>
        <fullName evidence="2">ENTH domain-containing protein</fullName>
    </recommendedName>
</protein>
<gene>
    <name evidence="3" type="ORF">BDQ12DRAFT_679484</name>
</gene>
<dbReference type="GO" id="GO:0006897">
    <property type="term" value="P:endocytosis"/>
    <property type="evidence" value="ECO:0007669"/>
    <property type="project" value="TreeGrafter"/>
</dbReference>
<reference evidence="3 4" key="1">
    <citation type="journal article" date="2019" name="Nat. Ecol. Evol.">
        <title>Megaphylogeny resolves global patterns of mushroom evolution.</title>
        <authorList>
            <person name="Varga T."/>
            <person name="Krizsan K."/>
            <person name="Foldi C."/>
            <person name="Dima B."/>
            <person name="Sanchez-Garcia M."/>
            <person name="Sanchez-Ramirez S."/>
            <person name="Szollosi G.J."/>
            <person name="Szarkandi J.G."/>
            <person name="Papp V."/>
            <person name="Albert L."/>
            <person name="Andreopoulos W."/>
            <person name="Angelini C."/>
            <person name="Antonin V."/>
            <person name="Barry K.W."/>
            <person name="Bougher N.L."/>
            <person name="Buchanan P."/>
            <person name="Buyck B."/>
            <person name="Bense V."/>
            <person name="Catcheside P."/>
            <person name="Chovatia M."/>
            <person name="Cooper J."/>
            <person name="Damon W."/>
            <person name="Desjardin D."/>
            <person name="Finy P."/>
            <person name="Geml J."/>
            <person name="Haridas S."/>
            <person name="Hughes K."/>
            <person name="Justo A."/>
            <person name="Karasinski D."/>
            <person name="Kautmanova I."/>
            <person name="Kiss B."/>
            <person name="Kocsube S."/>
            <person name="Kotiranta H."/>
            <person name="LaButti K.M."/>
            <person name="Lechner B.E."/>
            <person name="Liimatainen K."/>
            <person name="Lipzen A."/>
            <person name="Lukacs Z."/>
            <person name="Mihaltcheva S."/>
            <person name="Morgado L.N."/>
            <person name="Niskanen T."/>
            <person name="Noordeloos M.E."/>
            <person name="Ohm R.A."/>
            <person name="Ortiz-Santana B."/>
            <person name="Ovrebo C."/>
            <person name="Racz N."/>
            <person name="Riley R."/>
            <person name="Savchenko A."/>
            <person name="Shiryaev A."/>
            <person name="Soop K."/>
            <person name="Spirin V."/>
            <person name="Szebenyi C."/>
            <person name="Tomsovsky M."/>
            <person name="Tulloss R.E."/>
            <person name="Uehling J."/>
            <person name="Grigoriev I.V."/>
            <person name="Vagvolgyi C."/>
            <person name="Papp T."/>
            <person name="Martin F.M."/>
            <person name="Miettinen O."/>
            <person name="Hibbett D.S."/>
            <person name="Nagy L.G."/>
        </authorList>
    </citation>
    <scope>NUCLEOTIDE SEQUENCE [LARGE SCALE GENOMIC DNA]</scope>
    <source>
        <strain evidence="3 4">CBS 166.37</strain>
    </source>
</reference>
<dbReference type="GO" id="GO:0005886">
    <property type="term" value="C:plasma membrane"/>
    <property type="evidence" value="ECO:0007669"/>
    <property type="project" value="TreeGrafter"/>
</dbReference>
<name>A0A5C3M574_9AGAR</name>
<dbReference type="STRING" id="68775.A0A5C3M574"/>
<dbReference type="GO" id="GO:0005543">
    <property type="term" value="F:phospholipid binding"/>
    <property type="evidence" value="ECO:0007669"/>
    <property type="project" value="TreeGrafter"/>
</dbReference>
<dbReference type="Gene3D" id="1.25.40.90">
    <property type="match status" value="1"/>
</dbReference>
<feature type="region of interest" description="Disordered" evidence="1">
    <location>
        <begin position="363"/>
        <end position="466"/>
    </location>
</feature>
<dbReference type="InterPro" id="IPR013809">
    <property type="entry name" value="ENTH"/>
</dbReference>
<dbReference type="GO" id="GO:0030276">
    <property type="term" value="F:clathrin binding"/>
    <property type="evidence" value="ECO:0007669"/>
    <property type="project" value="TreeGrafter"/>
</dbReference>
<evidence type="ECO:0000313" key="3">
    <source>
        <dbReference type="EMBL" id="TFK40472.1"/>
    </source>
</evidence>
<feature type="compositionally biased region" description="Gly residues" evidence="1">
    <location>
        <begin position="390"/>
        <end position="399"/>
    </location>
</feature>
<dbReference type="SMART" id="SM00273">
    <property type="entry name" value="ENTH"/>
    <property type="match status" value="1"/>
</dbReference>